<name>A0A0A9GI82_ARUDO</name>
<proteinExistence type="predicted"/>
<protein>
    <submittedName>
        <fullName evidence="1">Uncharacterized protein</fullName>
    </submittedName>
</protein>
<evidence type="ECO:0000313" key="1">
    <source>
        <dbReference type="EMBL" id="JAE24177.1"/>
    </source>
</evidence>
<organism evidence="1">
    <name type="scientific">Arundo donax</name>
    <name type="common">Giant reed</name>
    <name type="synonym">Donax arundinaceus</name>
    <dbReference type="NCBI Taxonomy" id="35708"/>
    <lineage>
        <taxon>Eukaryota</taxon>
        <taxon>Viridiplantae</taxon>
        <taxon>Streptophyta</taxon>
        <taxon>Embryophyta</taxon>
        <taxon>Tracheophyta</taxon>
        <taxon>Spermatophyta</taxon>
        <taxon>Magnoliopsida</taxon>
        <taxon>Liliopsida</taxon>
        <taxon>Poales</taxon>
        <taxon>Poaceae</taxon>
        <taxon>PACMAD clade</taxon>
        <taxon>Arundinoideae</taxon>
        <taxon>Arundineae</taxon>
        <taxon>Arundo</taxon>
    </lineage>
</organism>
<reference evidence="1" key="1">
    <citation type="submission" date="2014-09" db="EMBL/GenBank/DDBJ databases">
        <authorList>
            <person name="Magalhaes I.L.F."/>
            <person name="Oliveira U."/>
            <person name="Santos F.R."/>
            <person name="Vidigal T.H.D.A."/>
            <person name="Brescovit A.D."/>
            <person name="Santos A.J."/>
        </authorList>
    </citation>
    <scope>NUCLEOTIDE SEQUENCE</scope>
    <source>
        <tissue evidence="1">Shoot tissue taken approximately 20 cm above the soil surface</tissue>
    </source>
</reference>
<sequence length="40" mass="4877">MDRRYRNVDIKHRLSSCTVHCFRLAALNFHMFSHNIVCRK</sequence>
<accession>A0A0A9GI82</accession>
<dbReference type="AlphaFoldDB" id="A0A0A9GI82"/>
<dbReference type="EMBL" id="GBRH01173719">
    <property type="protein sequence ID" value="JAE24177.1"/>
    <property type="molecule type" value="Transcribed_RNA"/>
</dbReference>
<reference evidence="1" key="2">
    <citation type="journal article" date="2015" name="Data Brief">
        <title>Shoot transcriptome of the giant reed, Arundo donax.</title>
        <authorList>
            <person name="Barrero R.A."/>
            <person name="Guerrero F.D."/>
            <person name="Moolhuijzen P."/>
            <person name="Goolsby J.A."/>
            <person name="Tidwell J."/>
            <person name="Bellgard S.E."/>
            <person name="Bellgard M.I."/>
        </authorList>
    </citation>
    <scope>NUCLEOTIDE SEQUENCE</scope>
    <source>
        <tissue evidence="1">Shoot tissue taken approximately 20 cm above the soil surface</tissue>
    </source>
</reference>